<dbReference type="SUPFAM" id="SSF48498">
    <property type="entry name" value="Tetracyclin repressor-like, C-terminal domain"/>
    <property type="match status" value="1"/>
</dbReference>
<feature type="DNA-binding region" description="H-T-H motif" evidence="5">
    <location>
        <begin position="37"/>
        <end position="56"/>
    </location>
</feature>
<dbReference type="EMBL" id="BAAALG010000001">
    <property type="protein sequence ID" value="GAA1091729.1"/>
    <property type="molecule type" value="Genomic_DNA"/>
</dbReference>
<evidence type="ECO:0000259" key="6">
    <source>
        <dbReference type="PROSITE" id="PS50977"/>
    </source>
</evidence>
<keyword evidence="1" id="KW-0678">Repressor</keyword>
<proteinExistence type="predicted"/>
<keyword evidence="4" id="KW-0804">Transcription</keyword>
<dbReference type="InterPro" id="IPR009057">
    <property type="entry name" value="Homeodomain-like_sf"/>
</dbReference>
<evidence type="ECO:0000256" key="3">
    <source>
        <dbReference type="ARBA" id="ARBA00023125"/>
    </source>
</evidence>
<dbReference type="InterPro" id="IPR050109">
    <property type="entry name" value="HTH-type_TetR-like_transc_reg"/>
</dbReference>
<keyword evidence="8" id="KW-1185">Reference proteome</keyword>
<dbReference type="Pfam" id="PF00440">
    <property type="entry name" value="TetR_N"/>
    <property type="match status" value="1"/>
</dbReference>
<dbReference type="InterPro" id="IPR001647">
    <property type="entry name" value="HTH_TetR"/>
</dbReference>
<dbReference type="SUPFAM" id="SSF46689">
    <property type="entry name" value="Homeodomain-like"/>
    <property type="match status" value="1"/>
</dbReference>
<dbReference type="PRINTS" id="PR00455">
    <property type="entry name" value="HTHTETR"/>
</dbReference>
<dbReference type="RefSeq" id="WP_343990660.1">
    <property type="nucleotide sequence ID" value="NZ_BAAALG010000001.1"/>
</dbReference>
<evidence type="ECO:0000313" key="8">
    <source>
        <dbReference type="Proteomes" id="UP001501581"/>
    </source>
</evidence>
<dbReference type="Proteomes" id="UP001501581">
    <property type="component" value="Unassembled WGS sequence"/>
</dbReference>
<gene>
    <name evidence="7" type="ORF">GCM10009668_03210</name>
</gene>
<dbReference type="InterPro" id="IPR036271">
    <property type="entry name" value="Tet_transcr_reg_TetR-rel_C_sf"/>
</dbReference>
<evidence type="ECO:0000256" key="1">
    <source>
        <dbReference type="ARBA" id="ARBA00022491"/>
    </source>
</evidence>
<dbReference type="Pfam" id="PF17932">
    <property type="entry name" value="TetR_C_24"/>
    <property type="match status" value="1"/>
</dbReference>
<dbReference type="InterPro" id="IPR023772">
    <property type="entry name" value="DNA-bd_HTH_TetR-type_CS"/>
</dbReference>
<keyword evidence="3 5" id="KW-0238">DNA-binding</keyword>
<evidence type="ECO:0000256" key="4">
    <source>
        <dbReference type="ARBA" id="ARBA00023163"/>
    </source>
</evidence>
<sequence>MPKITGGSLDAHREQLRQSVFEALASLLAERSFDAISMAQLAARAGIGRTAIYHHFPDKEAVVVAFASHETEQYVEALNEVLATADSPVERMRLYVHHHLVAGEQFHMGMGTQLYGLLSPESRLAIREHVMEVESVLRAILADGVASGDFIVEDPNVTMSLIHACLNPRHLPVEAIEAFVLRALRAG</sequence>
<accession>A0ABP4E7R6</accession>
<evidence type="ECO:0000256" key="2">
    <source>
        <dbReference type="ARBA" id="ARBA00023015"/>
    </source>
</evidence>
<dbReference type="PANTHER" id="PTHR30055">
    <property type="entry name" value="HTH-TYPE TRANSCRIPTIONAL REGULATOR RUTR"/>
    <property type="match status" value="1"/>
</dbReference>
<evidence type="ECO:0000256" key="5">
    <source>
        <dbReference type="PROSITE-ProRule" id="PRU00335"/>
    </source>
</evidence>
<dbReference type="Gene3D" id="1.10.357.10">
    <property type="entry name" value="Tetracycline Repressor, domain 2"/>
    <property type="match status" value="1"/>
</dbReference>
<dbReference type="PROSITE" id="PS01081">
    <property type="entry name" value="HTH_TETR_1"/>
    <property type="match status" value="1"/>
</dbReference>
<dbReference type="Gene3D" id="1.10.10.60">
    <property type="entry name" value="Homeodomain-like"/>
    <property type="match status" value="1"/>
</dbReference>
<dbReference type="InterPro" id="IPR041490">
    <property type="entry name" value="KstR2_TetR_C"/>
</dbReference>
<dbReference type="PANTHER" id="PTHR30055:SF175">
    <property type="entry name" value="HTH-TYPE TRANSCRIPTIONAL REPRESSOR KSTR2"/>
    <property type="match status" value="1"/>
</dbReference>
<protein>
    <submittedName>
        <fullName evidence="7">TetR/AcrR family transcriptional regulator</fullName>
    </submittedName>
</protein>
<comment type="caution">
    <text evidence="7">The sequence shown here is derived from an EMBL/GenBank/DDBJ whole genome shotgun (WGS) entry which is preliminary data.</text>
</comment>
<reference evidence="8" key="1">
    <citation type="journal article" date="2019" name="Int. J. Syst. Evol. Microbiol.">
        <title>The Global Catalogue of Microorganisms (GCM) 10K type strain sequencing project: providing services to taxonomists for standard genome sequencing and annotation.</title>
        <authorList>
            <consortium name="The Broad Institute Genomics Platform"/>
            <consortium name="The Broad Institute Genome Sequencing Center for Infectious Disease"/>
            <person name="Wu L."/>
            <person name="Ma J."/>
        </authorList>
    </citation>
    <scope>NUCLEOTIDE SEQUENCE [LARGE SCALE GENOMIC DNA]</scope>
    <source>
        <strain evidence="8">JCM 13008</strain>
    </source>
</reference>
<name>A0ABP4E7R6_9ACTN</name>
<keyword evidence="2" id="KW-0805">Transcription regulation</keyword>
<feature type="domain" description="HTH tetR-type" evidence="6">
    <location>
        <begin position="14"/>
        <end position="74"/>
    </location>
</feature>
<evidence type="ECO:0000313" key="7">
    <source>
        <dbReference type="EMBL" id="GAA1091729.1"/>
    </source>
</evidence>
<dbReference type="PROSITE" id="PS50977">
    <property type="entry name" value="HTH_TETR_2"/>
    <property type="match status" value="1"/>
</dbReference>
<organism evidence="7 8">
    <name type="scientific">Nocardioides dubius</name>
    <dbReference type="NCBI Taxonomy" id="317019"/>
    <lineage>
        <taxon>Bacteria</taxon>
        <taxon>Bacillati</taxon>
        <taxon>Actinomycetota</taxon>
        <taxon>Actinomycetes</taxon>
        <taxon>Propionibacteriales</taxon>
        <taxon>Nocardioidaceae</taxon>
        <taxon>Nocardioides</taxon>
    </lineage>
</organism>